<dbReference type="InterPro" id="IPR042099">
    <property type="entry name" value="ANL_N_sf"/>
</dbReference>
<dbReference type="PANTHER" id="PTHR43201:SF5">
    <property type="entry name" value="MEDIUM-CHAIN ACYL-COA LIGASE ACSF2, MITOCHONDRIAL"/>
    <property type="match status" value="1"/>
</dbReference>
<gene>
    <name evidence="5" type="ORF">BN963_SGAL_00799</name>
</gene>
<comment type="similarity">
    <text evidence="1">Belongs to the ATP-dependent AMP-binding enzyme family.</text>
</comment>
<dbReference type="GO" id="GO:0031956">
    <property type="term" value="F:medium-chain fatty acid-CoA ligase activity"/>
    <property type="evidence" value="ECO:0007669"/>
    <property type="project" value="TreeGrafter"/>
</dbReference>
<dbReference type="InterPro" id="IPR000873">
    <property type="entry name" value="AMP-dep_synth/lig_dom"/>
</dbReference>
<dbReference type="PANTHER" id="PTHR43201">
    <property type="entry name" value="ACYL-COA SYNTHETASE"/>
    <property type="match status" value="1"/>
</dbReference>
<proteinExistence type="inferred from homology"/>
<evidence type="ECO:0000313" key="5">
    <source>
        <dbReference type="EMBL" id="CDO17606.1"/>
    </source>
</evidence>
<dbReference type="Proteomes" id="UP000027584">
    <property type="component" value="Unassembled WGS sequence"/>
</dbReference>
<feature type="domain" description="AMP-dependent synthetase/ligase" evidence="3">
    <location>
        <begin position="15"/>
        <end position="363"/>
    </location>
</feature>
<evidence type="ECO:0000256" key="1">
    <source>
        <dbReference type="ARBA" id="ARBA00006432"/>
    </source>
</evidence>
<evidence type="ECO:0000259" key="3">
    <source>
        <dbReference type="Pfam" id="PF00501"/>
    </source>
</evidence>
<dbReference type="EMBL" id="CCBC010000132">
    <property type="protein sequence ID" value="CDO17606.1"/>
    <property type="molecule type" value="Genomic_DNA"/>
</dbReference>
<evidence type="ECO:0000259" key="4">
    <source>
        <dbReference type="Pfam" id="PF13193"/>
    </source>
</evidence>
<dbReference type="Pfam" id="PF00501">
    <property type="entry name" value="AMP-binding"/>
    <property type="match status" value="1"/>
</dbReference>
<dbReference type="AlphaFoldDB" id="A0A060RGM9"/>
<evidence type="ECO:0000313" key="6">
    <source>
        <dbReference type="Proteomes" id="UP000027584"/>
    </source>
</evidence>
<dbReference type="InterPro" id="IPR025110">
    <property type="entry name" value="AMP-bd_C"/>
</dbReference>
<dbReference type="GO" id="GO:0006631">
    <property type="term" value="P:fatty acid metabolic process"/>
    <property type="evidence" value="ECO:0007669"/>
    <property type="project" value="TreeGrafter"/>
</dbReference>
<comment type="caution">
    <text evidence="5">The sequence shown here is derived from an EMBL/GenBank/DDBJ whole genome shotgun (WGS) entry which is preliminary data.</text>
</comment>
<dbReference type="InterPro" id="IPR045851">
    <property type="entry name" value="AMP-bd_C_sf"/>
</dbReference>
<reference evidence="5 6" key="2">
    <citation type="submission" date="2014-05" db="EMBL/GenBank/DDBJ databases">
        <title>Genome sequence of Streptococcus gallolyticus.</title>
        <authorList>
            <person name="Del Campo R."/>
        </authorList>
    </citation>
    <scope>NUCLEOTIDE SEQUENCE [LARGE SCALE GENOMIC DNA]</scope>
    <source>
        <strain evidence="5 6">LMG17956</strain>
    </source>
</reference>
<dbReference type="PROSITE" id="PS00455">
    <property type="entry name" value="AMP_BINDING"/>
    <property type="match status" value="1"/>
</dbReference>
<accession>A0A060RGM9</accession>
<dbReference type="SUPFAM" id="SSF56801">
    <property type="entry name" value="Acetyl-CoA synthetase-like"/>
    <property type="match status" value="1"/>
</dbReference>
<keyword evidence="2 5" id="KW-0436">Ligase</keyword>
<sequence length="507" mass="57117">MTQLVDDLKARLLENAEREFLKDISLNRWFTGQDVEDDIAIFQEAFRRNGLGKDDVVFMALENSAVYIPMNQAMWRYGITAHPVASTTPIAELVADYDENQYPAMIFNQEKAAAFKENPELYYEVLHLKTFPDLVLLSRKDNDNTHKEMTPTEDTLGWILNTSGTTGKPKQVGLSHRFMRLAGEDDLVSHRMTKDDTVLIVMSMFHINAQELIVVSTLLSNGRIVIAPKFSASHFWQWINEHHCTWSSVVPTIVTILLKNQQSLDNFDPNHQLRFIRCASAMLPINRNREFSEIFGVPILEGYGMTESCSQCTLNPIDAIKVGSVGKPYGSEVKIVDGDDLTMKAGIEGEIAIRGPHVITDYLSPSPKSFRDGWLLTGDLGYYDEDGYLWLNGRSKNVINRGGEKINPTVIENVIGNLDFVRGIAAVPLPDDIYGEIVAAAIILQPNVVASAELKEEIWEYCAKHLVKHECPTEIYFVEAFPLNPTNKIMRPQLSQLLAKQRKAETV</sequence>
<reference evidence="5 6" key="1">
    <citation type="submission" date="2014-02" db="EMBL/GenBank/DDBJ databases">
        <authorList>
            <person name="Manrique M."/>
        </authorList>
    </citation>
    <scope>NUCLEOTIDE SEQUENCE [LARGE SCALE GENOMIC DNA]</scope>
    <source>
        <strain evidence="5 6">LMG17956</strain>
    </source>
</reference>
<dbReference type="InterPro" id="IPR020845">
    <property type="entry name" value="AMP-binding_CS"/>
</dbReference>
<organism evidence="5 6">
    <name type="scientific">Streptococcus gallolyticus</name>
    <dbReference type="NCBI Taxonomy" id="315405"/>
    <lineage>
        <taxon>Bacteria</taxon>
        <taxon>Bacillati</taxon>
        <taxon>Bacillota</taxon>
        <taxon>Bacilli</taxon>
        <taxon>Lactobacillales</taxon>
        <taxon>Streptococcaceae</taxon>
        <taxon>Streptococcus</taxon>
    </lineage>
</organism>
<evidence type="ECO:0000256" key="2">
    <source>
        <dbReference type="ARBA" id="ARBA00022598"/>
    </source>
</evidence>
<dbReference type="Gene3D" id="3.30.300.30">
    <property type="match status" value="1"/>
</dbReference>
<dbReference type="Gene3D" id="3.40.50.12780">
    <property type="entry name" value="N-terminal domain of ligase-like"/>
    <property type="match status" value="1"/>
</dbReference>
<feature type="domain" description="AMP-binding enzyme C-terminal" evidence="4">
    <location>
        <begin position="411"/>
        <end position="488"/>
    </location>
</feature>
<dbReference type="Pfam" id="PF13193">
    <property type="entry name" value="AMP-binding_C"/>
    <property type="match status" value="1"/>
</dbReference>
<protein>
    <submittedName>
        <fullName evidence="5">Putative Acyl-CoA synthetases (AMP-forming)/AMP-a cid ligases II</fullName>
    </submittedName>
</protein>
<name>A0A060RGM9_9STRE</name>